<name>A0A7W7D8Z1_9ACTN</name>
<organism evidence="1 2">
    <name type="scientific">Sphaerisporangium siamense</name>
    <dbReference type="NCBI Taxonomy" id="795645"/>
    <lineage>
        <taxon>Bacteria</taxon>
        <taxon>Bacillati</taxon>
        <taxon>Actinomycetota</taxon>
        <taxon>Actinomycetes</taxon>
        <taxon>Streptosporangiales</taxon>
        <taxon>Streptosporangiaceae</taxon>
        <taxon>Sphaerisporangium</taxon>
    </lineage>
</organism>
<evidence type="ECO:0000313" key="2">
    <source>
        <dbReference type="Proteomes" id="UP000542210"/>
    </source>
</evidence>
<reference evidence="1 2" key="1">
    <citation type="submission" date="2020-08" db="EMBL/GenBank/DDBJ databases">
        <title>Sequencing the genomes of 1000 actinobacteria strains.</title>
        <authorList>
            <person name="Klenk H.-P."/>
        </authorList>
    </citation>
    <scope>NUCLEOTIDE SEQUENCE [LARGE SCALE GENOMIC DNA]</scope>
    <source>
        <strain evidence="1 2">DSM 45784</strain>
    </source>
</reference>
<protein>
    <submittedName>
        <fullName evidence="1">Uncharacterized protein</fullName>
    </submittedName>
</protein>
<sequence length="223" mass="22870">MIGFASSPNVAVSDTSTVETALFSPPAGSLLVAVLMCFDTGSRPPTNTGTALTWTPRMLTSGVRIYTAPNNTDQTNIKVSAPFDTEQGAVKVHVATGVDLTVPVGATGSGSTATNNATITAYTSTVDGSRGICGAVEENALGTPSSTDQAEPWSVNLGLKGLSLLKATNTTPVGSTVTFNLDAAGSSPASWEWAALELLPSLSPSRPIRLMNVGQAVKRGTIW</sequence>
<dbReference type="RefSeq" id="WP_184881889.1">
    <property type="nucleotide sequence ID" value="NZ_BOOV01000026.1"/>
</dbReference>
<evidence type="ECO:0000313" key="1">
    <source>
        <dbReference type="EMBL" id="MBB4702256.1"/>
    </source>
</evidence>
<dbReference type="EMBL" id="JACHND010000001">
    <property type="protein sequence ID" value="MBB4702256.1"/>
    <property type="molecule type" value="Genomic_DNA"/>
</dbReference>
<keyword evidence="2" id="KW-1185">Reference proteome</keyword>
<dbReference type="AlphaFoldDB" id="A0A7W7D8Z1"/>
<gene>
    <name evidence="1" type="ORF">BJ982_003800</name>
</gene>
<accession>A0A7W7D8Z1</accession>
<proteinExistence type="predicted"/>
<dbReference type="Proteomes" id="UP000542210">
    <property type="component" value="Unassembled WGS sequence"/>
</dbReference>
<comment type="caution">
    <text evidence="1">The sequence shown here is derived from an EMBL/GenBank/DDBJ whole genome shotgun (WGS) entry which is preliminary data.</text>
</comment>